<dbReference type="InterPro" id="IPR036047">
    <property type="entry name" value="F-box-like_dom_sf"/>
</dbReference>
<reference evidence="2" key="1">
    <citation type="submission" date="2020-11" db="EMBL/GenBank/DDBJ databases">
        <authorList>
            <consortium name="DOE Joint Genome Institute"/>
            <person name="Ahrendt S."/>
            <person name="Riley R."/>
            <person name="Andreopoulos W."/>
            <person name="Labutti K."/>
            <person name="Pangilinan J."/>
            <person name="Ruiz-Duenas F.J."/>
            <person name="Barrasa J.M."/>
            <person name="Sanchez-Garcia M."/>
            <person name="Camarero S."/>
            <person name="Miyauchi S."/>
            <person name="Serrano A."/>
            <person name="Linde D."/>
            <person name="Babiker R."/>
            <person name="Drula E."/>
            <person name="Ayuso-Fernandez I."/>
            <person name="Pacheco R."/>
            <person name="Padilla G."/>
            <person name="Ferreira P."/>
            <person name="Barriuso J."/>
            <person name="Kellner H."/>
            <person name="Castanera R."/>
            <person name="Alfaro M."/>
            <person name="Ramirez L."/>
            <person name="Pisabarro A.G."/>
            <person name="Kuo A."/>
            <person name="Tritt A."/>
            <person name="Lipzen A."/>
            <person name="He G."/>
            <person name="Yan M."/>
            <person name="Ng V."/>
            <person name="Cullen D."/>
            <person name="Martin F."/>
            <person name="Rosso M.-N."/>
            <person name="Henrissat B."/>
            <person name="Hibbett D."/>
            <person name="Martinez A.T."/>
            <person name="Grigoriev I.V."/>
        </authorList>
    </citation>
    <scope>NUCLEOTIDE SEQUENCE</scope>
    <source>
        <strain evidence="2">CBS 506.95</strain>
    </source>
</reference>
<dbReference type="InterPro" id="IPR001810">
    <property type="entry name" value="F-box_dom"/>
</dbReference>
<evidence type="ECO:0000259" key="1">
    <source>
        <dbReference type="PROSITE" id="PS50181"/>
    </source>
</evidence>
<dbReference type="EMBL" id="MU157834">
    <property type="protein sequence ID" value="KAF9531690.1"/>
    <property type="molecule type" value="Genomic_DNA"/>
</dbReference>
<dbReference type="SUPFAM" id="SSF81383">
    <property type="entry name" value="F-box domain"/>
    <property type="match status" value="1"/>
</dbReference>
<dbReference type="AlphaFoldDB" id="A0A9P6EM70"/>
<sequence length="255" mass="28358">MSIYKRVFRSLCFVITMILLPAELLLETFTFLSYYDLKRCESVSWGWSALISGDSRLQYLLFKPHPRGYASNFCKLLQEVPSNPSRCSPNGPGHLVVRPHPVLSKLTYRFGDTIENAVVEKAANPVQIANLSIAEDFVCIPPVTEMTISVHRRGEECSPLSVSDPITCRVENKQGIRVLDALHSLVDEGRKKCNLMSLFGGGMLCARLHGGQRPGLCMKANLLGKQRAFHSLNITLEPENFVAFAVVETTAIMDS</sequence>
<proteinExistence type="predicted"/>
<gene>
    <name evidence="2" type="ORF">CPB83DRAFT_881301</name>
</gene>
<accession>A0A9P6EM70</accession>
<feature type="domain" description="F-box" evidence="1">
    <location>
        <begin position="14"/>
        <end position="60"/>
    </location>
</feature>
<comment type="caution">
    <text evidence="2">The sequence shown here is derived from an EMBL/GenBank/DDBJ whole genome shotgun (WGS) entry which is preliminary data.</text>
</comment>
<evidence type="ECO:0000313" key="3">
    <source>
        <dbReference type="Proteomes" id="UP000807306"/>
    </source>
</evidence>
<dbReference type="OrthoDB" id="3022179at2759"/>
<dbReference type="PROSITE" id="PS50181">
    <property type="entry name" value="FBOX"/>
    <property type="match status" value="1"/>
</dbReference>
<organism evidence="2 3">
    <name type="scientific">Crepidotus variabilis</name>
    <dbReference type="NCBI Taxonomy" id="179855"/>
    <lineage>
        <taxon>Eukaryota</taxon>
        <taxon>Fungi</taxon>
        <taxon>Dikarya</taxon>
        <taxon>Basidiomycota</taxon>
        <taxon>Agaricomycotina</taxon>
        <taxon>Agaricomycetes</taxon>
        <taxon>Agaricomycetidae</taxon>
        <taxon>Agaricales</taxon>
        <taxon>Agaricineae</taxon>
        <taxon>Crepidotaceae</taxon>
        <taxon>Crepidotus</taxon>
    </lineage>
</organism>
<evidence type="ECO:0000313" key="2">
    <source>
        <dbReference type="EMBL" id="KAF9531690.1"/>
    </source>
</evidence>
<keyword evidence="3" id="KW-1185">Reference proteome</keyword>
<dbReference type="Pfam" id="PF12937">
    <property type="entry name" value="F-box-like"/>
    <property type="match status" value="1"/>
</dbReference>
<dbReference type="Gene3D" id="1.20.1280.50">
    <property type="match status" value="1"/>
</dbReference>
<protein>
    <recommendedName>
        <fullName evidence="1">F-box domain-containing protein</fullName>
    </recommendedName>
</protein>
<name>A0A9P6EM70_9AGAR</name>
<dbReference type="Proteomes" id="UP000807306">
    <property type="component" value="Unassembled WGS sequence"/>
</dbReference>